<gene>
    <name evidence="12" type="ordered locus">Desor_2280</name>
</gene>
<dbReference type="HOGENOM" id="CLU_007997_2_0_9"/>
<evidence type="ECO:0000256" key="10">
    <source>
        <dbReference type="RuleBase" id="RU361207"/>
    </source>
</evidence>
<reference evidence="12 13" key="2">
    <citation type="journal article" date="2012" name="J. Bacteriol.">
        <title>Complete genome sequences of Desulfosporosinus orientis DSM765T, Desulfosporosinus youngiae DSM17734T, Desulfosporosinus meridiei DSM13257T, and Desulfosporosinus acidiphilus DSM22704T.</title>
        <authorList>
            <person name="Pester M."/>
            <person name="Brambilla E."/>
            <person name="Alazard D."/>
            <person name="Rattei T."/>
            <person name="Weinmaier T."/>
            <person name="Han J."/>
            <person name="Lucas S."/>
            <person name="Lapidus A."/>
            <person name="Cheng J.F."/>
            <person name="Goodwin L."/>
            <person name="Pitluck S."/>
            <person name="Peters L."/>
            <person name="Ovchinnikova G."/>
            <person name="Teshima H."/>
            <person name="Detter J.C."/>
            <person name="Han C.S."/>
            <person name="Tapia R."/>
            <person name="Land M.L."/>
            <person name="Hauser L."/>
            <person name="Kyrpides N.C."/>
            <person name="Ivanova N.N."/>
            <person name="Pagani I."/>
            <person name="Huntmann M."/>
            <person name="Wei C.L."/>
            <person name="Davenport K.W."/>
            <person name="Daligault H."/>
            <person name="Chain P.S."/>
            <person name="Chen A."/>
            <person name="Mavromatis K."/>
            <person name="Markowitz V."/>
            <person name="Szeto E."/>
            <person name="Mikhailova N."/>
            <person name="Pati A."/>
            <person name="Wagner M."/>
            <person name="Woyke T."/>
            <person name="Ollivier B."/>
            <person name="Klenk H.P."/>
            <person name="Spring S."/>
            <person name="Loy A."/>
        </authorList>
    </citation>
    <scope>NUCLEOTIDE SEQUENCE [LARGE SCALE GENOMIC DNA]</scope>
    <source>
        <strain evidence="13">ATCC 19365 / DSM 765 / NCIMB 8382 / VKM B-1628</strain>
    </source>
</reference>
<dbReference type="Pfam" id="PF02446">
    <property type="entry name" value="Glyco_hydro_77"/>
    <property type="match status" value="1"/>
</dbReference>
<evidence type="ECO:0000259" key="11">
    <source>
        <dbReference type="SMART" id="SM00642"/>
    </source>
</evidence>
<evidence type="ECO:0000256" key="5">
    <source>
        <dbReference type="ARBA" id="ARBA00022676"/>
    </source>
</evidence>
<dbReference type="EC" id="2.4.1.25" evidence="3 10"/>
<dbReference type="CDD" id="cd11338">
    <property type="entry name" value="AmyAc_CMD"/>
    <property type="match status" value="1"/>
</dbReference>
<evidence type="ECO:0000256" key="8">
    <source>
        <dbReference type="ARBA" id="ARBA00031423"/>
    </source>
</evidence>
<dbReference type="SUPFAM" id="SSF51445">
    <property type="entry name" value="(Trans)glycosidases"/>
    <property type="match status" value="2"/>
</dbReference>
<keyword evidence="7 10" id="KW-0119">Carbohydrate metabolism</keyword>
<dbReference type="InterPro" id="IPR045857">
    <property type="entry name" value="O16G_dom_2"/>
</dbReference>
<evidence type="ECO:0000256" key="4">
    <source>
        <dbReference type="ARBA" id="ARBA00020295"/>
    </source>
</evidence>
<evidence type="ECO:0000256" key="6">
    <source>
        <dbReference type="ARBA" id="ARBA00022679"/>
    </source>
</evidence>
<evidence type="ECO:0000313" key="12">
    <source>
        <dbReference type="EMBL" id="AET67877.1"/>
    </source>
</evidence>
<dbReference type="InterPro" id="IPR017853">
    <property type="entry name" value="GH"/>
</dbReference>
<evidence type="ECO:0000256" key="1">
    <source>
        <dbReference type="ARBA" id="ARBA00000439"/>
    </source>
</evidence>
<keyword evidence="13" id="KW-1185">Reference proteome</keyword>
<dbReference type="NCBIfam" id="TIGR00217">
    <property type="entry name" value="malQ"/>
    <property type="match status" value="1"/>
</dbReference>
<dbReference type="InterPro" id="IPR004185">
    <property type="entry name" value="Glyco_hydro_13_lg-like_dom"/>
</dbReference>
<dbReference type="eggNOG" id="COG1640">
    <property type="taxonomic scope" value="Bacteria"/>
</dbReference>
<comment type="catalytic activity">
    <reaction evidence="1 10">
        <text>Transfers a segment of a (1-&gt;4)-alpha-D-glucan to a new position in an acceptor, which may be glucose or a (1-&gt;4)-alpha-D-glucan.</text>
        <dbReference type="EC" id="2.4.1.25"/>
    </reaction>
</comment>
<dbReference type="NCBIfam" id="NF011080">
    <property type="entry name" value="PRK14508.1-3"/>
    <property type="match status" value="1"/>
</dbReference>
<evidence type="ECO:0000256" key="9">
    <source>
        <dbReference type="ARBA" id="ARBA00031501"/>
    </source>
</evidence>
<dbReference type="NCBIfam" id="NF011083">
    <property type="entry name" value="PRK14510.1-2"/>
    <property type="match status" value="1"/>
</dbReference>
<protein>
    <recommendedName>
        <fullName evidence="4 10">4-alpha-glucanotransferase</fullName>
        <ecNumber evidence="3 10">2.4.1.25</ecNumber>
    </recommendedName>
    <alternativeName>
        <fullName evidence="8 10">Amylomaltase</fullName>
    </alternativeName>
    <alternativeName>
        <fullName evidence="9 10">Disproportionating enzyme</fullName>
    </alternativeName>
</protein>
<evidence type="ECO:0000256" key="7">
    <source>
        <dbReference type="ARBA" id="ARBA00023277"/>
    </source>
</evidence>
<sequence length="1159" mass="132693">MELKAYHNSHDLYYRKPFGAVHCGERIRFRFQISSSVPIQGCFLHLREEDWERSVPMSRISEGLELETELELESEGAGESGCFYETELEVMDGTGLVWYYFVINTESGTYYYGNNRDKLGGEGCLGKEVPLAYQITVSKPAEVPRWYRRGIMYQIFVDRFFKHLDKGFLDDSRPNALLHANWYDDPVYIKDEQGRVTDWDFFGGTLQGIIDKLPYFEELGVSILYLNPIFEAASNHKYDTADYLKIDPRYGDERTFAKLTAAAKEYGISIILDGVFSHTGADSIYFNKYNNYPELGAFQSPDSPYYSWYKFKSGQEYAGWWGVDSLPEVEEMTPSYRNFIYGGENSVVQQWLNLGAAGWRLDVADELPDEFIKELRQALKQVNSEAVLIGEVWEDASNKVSYGQRRRYFGGEELDAVMNYPFRASFLGFILNQTDAGTLWREMMSIFENYPRENFYGAMNLLGSHDTRRILTLLGEAPPEQTLTSAEQRRFRLAGDARDLGIQRLRLLSLIQVAWPGVPCIYYGDEVGLEGYADPYNRGTYPWGRENQEILQWYQRILRMRREYDLLQTGDFQPFFCDADVFGFSRAGTEETLTVLVNRHQGESKTVKFEAGMDSPELVVDLLTGEKLSPEELAALSVPALSAKALLTMKTQPHQLRLNRSCGILLHISSLPSSWGLGDLGKEAYDFIDFLGAAGQSLWQVLPLNPSGAGGCPYQSASVFAGNTMFISLDHLIYEGLLDLRKTQEKYRQLKSLGLRESLLKQAFQELKNNLLHEAYLEFRQRLKLVPNPLSQTTDSKYLSPENYGEFQRENKAWLEDFSLFRALKAHFDEAPWYAWEAGIARREPEALAKYTSLLQEERDFITFLQYTFFYEWDLLKEYAAGKGVRMIGDLPHFVAEDSCDVWVNRNLFKLSTGGRAAKIAGVPPDYFSKTGQLWGNPVYDWDELKKTDYAWWKMRLKFGLKQFDYLRLDHFRGFEAFWEVEAGEETAEKGRWMKGPGKDFLASLIAAFGQCPFIVEDLGIITPEVRTLKHIFGLPGVKVLQFSPLAEMSEDEDWNLVYYTGTHDNNTLLGWYSGLQPGTVPPAGDKGQACYQVIEELYSSQAAWVIVPMQDILGLGEEARMNVPGKVHGNWKWQLEEDTDLKEVTESLHNLAVTRGRV</sequence>
<organism evidence="12 13">
    <name type="scientific">Desulfosporosinus orientis (strain ATCC 19365 / DSM 765 / NCIMB 8382 / VKM B-1628 / Singapore I)</name>
    <name type="common">Desulfotomaculum orientis</name>
    <dbReference type="NCBI Taxonomy" id="768706"/>
    <lineage>
        <taxon>Bacteria</taxon>
        <taxon>Bacillati</taxon>
        <taxon>Bacillota</taxon>
        <taxon>Clostridia</taxon>
        <taxon>Eubacteriales</taxon>
        <taxon>Desulfitobacteriaceae</taxon>
        <taxon>Desulfosporosinus</taxon>
    </lineage>
</organism>
<dbReference type="Proteomes" id="UP000006346">
    <property type="component" value="Chromosome"/>
</dbReference>
<dbReference type="PANTHER" id="PTHR32438:SF5">
    <property type="entry name" value="4-ALPHA-GLUCANOTRANSFERASE DPE1, CHLOROPLASTIC_AMYLOPLASTIC"/>
    <property type="match status" value="1"/>
</dbReference>
<dbReference type="GO" id="GO:0004553">
    <property type="term" value="F:hydrolase activity, hydrolyzing O-glycosyl compounds"/>
    <property type="evidence" value="ECO:0007669"/>
    <property type="project" value="InterPro"/>
</dbReference>
<name>G7WB96_DESOD</name>
<dbReference type="RefSeq" id="WP_014184686.1">
    <property type="nucleotide sequence ID" value="NC_016584.1"/>
</dbReference>
<dbReference type="Gene3D" id="2.60.40.10">
    <property type="entry name" value="Immunoglobulins"/>
    <property type="match status" value="1"/>
</dbReference>
<dbReference type="Gene3D" id="3.20.20.80">
    <property type="entry name" value="Glycosidases"/>
    <property type="match status" value="2"/>
</dbReference>
<dbReference type="GO" id="GO:0004134">
    <property type="term" value="F:4-alpha-glucanotransferase activity"/>
    <property type="evidence" value="ECO:0007669"/>
    <property type="project" value="UniProtKB-EC"/>
</dbReference>
<evidence type="ECO:0000256" key="2">
    <source>
        <dbReference type="ARBA" id="ARBA00005684"/>
    </source>
</evidence>
<evidence type="ECO:0000256" key="3">
    <source>
        <dbReference type="ARBA" id="ARBA00012560"/>
    </source>
</evidence>
<accession>G7WB96</accession>
<dbReference type="Gene3D" id="2.60.40.1180">
    <property type="entry name" value="Golgi alpha-mannosidase II"/>
    <property type="match status" value="1"/>
</dbReference>
<dbReference type="OrthoDB" id="9805159at2"/>
<dbReference type="PANTHER" id="PTHR32438">
    <property type="entry name" value="4-ALPHA-GLUCANOTRANSFERASE DPE1, CHLOROPLASTIC/AMYLOPLASTIC"/>
    <property type="match status" value="1"/>
</dbReference>
<dbReference type="eggNOG" id="COG0366">
    <property type="taxonomic scope" value="Bacteria"/>
</dbReference>
<dbReference type="CDD" id="cd02857">
    <property type="entry name" value="E_set_CDase_PDE_N"/>
    <property type="match status" value="1"/>
</dbReference>
<proteinExistence type="inferred from homology"/>
<evidence type="ECO:0000313" key="13">
    <source>
        <dbReference type="Proteomes" id="UP000006346"/>
    </source>
</evidence>
<reference evidence="13" key="1">
    <citation type="submission" date="2011-11" db="EMBL/GenBank/DDBJ databases">
        <title>Complete sequence of Desulfosporosinus orientis DSM 765.</title>
        <authorList>
            <person name="Lucas S."/>
            <person name="Han J."/>
            <person name="Lapidus A."/>
            <person name="Cheng J.-F."/>
            <person name="Goodwin L."/>
            <person name="Pitluck S."/>
            <person name="Peters L."/>
            <person name="Ovchinnikova G."/>
            <person name="Teshima H."/>
            <person name="Detter J.C."/>
            <person name="Han C."/>
            <person name="Tapia R."/>
            <person name="Land M."/>
            <person name="Hauser L."/>
            <person name="Kyrpides N."/>
            <person name="Ivanova N."/>
            <person name="Pagani I."/>
            <person name="Pester M."/>
            <person name="Spring S."/>
            <person name="Ollivier B."/>
            <person name="Rattei T."/>
            <person name="Klenk H.-P."/>
            <person name="Wagner M."/>
            <person name="Loy A."/>
            <person name="Woyke T."/>
        </authorList>
    </citation>
    <scope>NUCLEOTIDE SEQUENCE [LARGE SCALE GENOMIC DNA]</scope>
    <source>
        <strain evidence="13">ATCC 19365 / DSM 765 / NCIMB 8382 / VKM B-1628</strain>
    </source>
</reference>
<comment type="similarity">
    <text evidence="2 10">Belongs to the disproportionating enzyme family.</text>
</comment>
<dbReference type="InterPro" id="IPR003385">
    <property type="entry name" value="Glyco_hydro_77"/>
</dbReference>
<dbReference type="KEGG" id="dor:Desor_2280"/>
<dbReference type="InterPro" id="IPR013783">
    <property type="entry name" value="Ig-like_fold"/>
</dbReference>
<dbReference type="AlphaFoldDB" id="G7WB96"/>
<dbReference type="Pfam" id="PF00128">
    <property type="entry name" value="Alpha-amylase"/>
    <property type="match status" value="1"/>
</dbReference>
<dbReference type="STRING" id="768706.Desor_2280"/>
<dbReference type="InterPro" id="IPR013780">
    <property type="entry name" value="Glyco_hydro_b"/>
</dbReference>
<keyword evidence="6 10" id="KW-0808">Transferase</keyword>
<feature type="domain" description="Glycosyl hydrolase family 13 catalytic" evidence="11">
    <location>
        <begin position="154"/>
        <end position="561"/>
    </location>
</feature>
<dbReference type="Gene3D" id="3.90.400.10">
    <property type="entry name" value="Oligo-1,6-glucosidase, Domain 2"/>
    <property type="match status" value="1"/>
</dbReference>
<dbReference type="GO" id="GO:0005975">
    <property type="term" value="P:carbohydrate metabolic process"/>
    <property type="evidence" value="ECO:0007669"/>
    <property type="project" value="InterPro"/>
</dbReference>
<dbReference type="SMART" id="SM00642">
    <property type="entry name" value="Aamy"/>
    <property type="match status" value="1"/>
</dbReference>
<dbReference type="eggNOG" id="COG3280">
    <property type="taxonomic scope" value="Bacteria"/>
</dbReference>
<dbReference type="PATRIC" id="fig|768706.3.peg.2292"/>
<dbReference type="EMBL" id="CP003108">
    <property type="protein sequence ID" value="AET67877.1"/>
    <property type="molecule type" value="Genomic_DNA"/>
</dbReference>
<dbReference type="InterPro" id="IPR006047">
    <property type="entry name" value="GH13_cat_dom"/>
</dbReference>
<keyword evidence="5 10" id="KW-0328">Glycosyltransferase</keyword>